<organism evidence="3 4">
    <name type="scientific">Mycoplana rhizolycopersici</name>
    <dbReference type="NCBI Taxonomy" id="2746702"/>
    <lineage>
        <taxon>Bacteria</taxon>
        <taxon>Pseudomonadati</taxon>
        <taxon>Pseudomonadota</taxon>
        <taxon>Alphaproteobacteria</taxon>
        <taxon>Hyphomicrobiales</taxon>
        <taxon>Rhizobiaceae</taxon>
        <taxon>Mycoplana</taxon>
    </lineage>
</organism>
<keyword evidence="1" id="KW-0812">Transmembrane</keyword>
<dbReference type="Proteomes" id="UP000659172">
    <property type="component" value="Unassembled WGS sequence"/>
</dbReference>
<evidence type="ECO:0000313" key="4">
    <source>
        <dbReference type="Proteomes" id="UP000659172"/>
    </source>
</evidence>
<dbReference type="RefSeq" id="WP_176949803.1">
    <property type="nucleotide sequence ID" value="NZ_JABXYK010000006.1"/>
</dbReference>
<evidence type="ECO:0000256" key="1">
    <source>
        <dbReference type="SAM" id="Phobius"/>
    </source>
</evidence>
<reference evidence="3 4" key="1">
    <citation type="submission" date="2020-06" db="EMBL/GenBank/DDBJ databases">
        <title>Rhizobium sp.nov. isolated from the tomato plant.</title>
        <authorList>
            <person name="Thin K.K."/>
            <person name="Zhang X."/>
            <person name="He S."/>
        </authorList>
    </citation>
    <scope>NUCLEOTIDE SEQUENCE [LARGE SCALE GENOMIC DNA]</scope>
    <source>
        <strain evidence="3 4">DBTS2</strain>
    </source>
</reference>
<proteinExistence type="predicted"/>
<comment type="caution">
    <text evidence="3">The sequence shown here is derived from an EMBL/GenBank/DDBJ whole genome shotgun (WGS) entry which is preliminary data.</text>
</comment>
<feature type="domain" description="YhdP central" evidence="2">
    <location>
        <begin position="384"/>
        <end position="796"/>
    </location>
</feature>
<keyword evidence="4" id="KW-1185">Reference proteome</keyword>
<feature type="transmembrane region" description="Helical" evidence="1">
    <location>
        <begin position="48"/>
        <end position="67"/>
    </location>
</feature>
<evidence type="ECO:0000313" key="3">
    <source>
        <dbReference type="EMBL" id="NVP55810.1"/>
    </source>
</evidence>
<name>A0ABX2QDJ1_9HYPH</name>
<dbReference type="Pfam" id="PF13116">
    <property type="entry name" value="YhdP"/>
    <property type="match status" value="1"/>
</dbReference>
<dbReference type="EMBL" id="JABXYK010000006">
    <property type="protein sequence ID" value="NVP55810.1"/>
    <property type="molecule type" value="Genomic_DNA"/>
</dbReference>
<evidence type="ECO:0000259" key="2">
    <source>
        <dbReference type="Pfam" id="PF13116"/>
    </source>
</evidence>
<gene>
    <name evidence="3" type="ORF">HV823_11160</name>
</gene>
<accession>A0ABX2QDJ1</accession>
<sequence>MSEIRGKKVKFGRGDIVSLHDLPSARAHEPIVLHCTDRPSHLSVVTRVFTVFGGVALLLMILIVATVESGLVDGPLNSRALAALNRAVGPNHEVSVAKTVMRFSAFGLALKAENVAFSQRSDGENVANAGAVLIVLDPLALMTGRVSPTSLDIDRAMFNPALLPKGPPIDFSKIRLDSLPGYQDMAFDRLDQFKSMIIGRGLSRVRVTNLSLPVTGSGGRLRTLDIEHLTFSRSEADELSIDGSFGLDGKSGTIALVADGEGDRDQLRGNVSGIPLGLFTQHRNAEGELRTGLDAQVDIALSATRGATSVNPKLELDVSSQGGALYFGGIATSLKPSKVSAYYDYESRSVEIRNSVIHVARSSFPVTGGLIDLDRLPNTAQPAQAGYALDLLVQNAVSAPEDTTEEPVRFDAKISGRILPGTNQVLFDQLGVSSPRGQLAGSLGLTFGGQSPEVNFAMVSDRLDATTVKQLWPYWLGRRARQWVVANIYGGTVTNGRIEVSMAADRPPPTNGRIELGRGELMISFDIADTRLNIAGNLPPLRDAAGNFELNGERVDIGLKAGTAYMASGRSVSLSSGTFTLPNTYKKPLMAQIDLNIAGAGDAIAELITYKPIDVLKRTPYVPSDFTGPVEANVKATFGLVRDQQPPPPEWIADIDLQGVDVKKPIAGRTITHVDGNLVVTPVRADLKAKAQIDGVPLDVVLLEPVSTTSGLKRDLSVSGTISDADRSRLFPGLNDLLQGPVDLAVTLGDDGHEKVETNLGRSVVSLPWIGWTKGAGVPAKAQFTLERQDGTTRLSNFGFSGDGFSVSGDVAINGGALSTARFGKVRLSAQDDYALDVSRVRSGYVVKVNGSSADLRPVLAKLKADPTGTDSGAKPVSVTVRAGLDRVIGFNGETLGNVQLTYGTNGRRTSALDLKAVTGSGQALVAKLSNAQGTDTLELTTGDAGALARLANLYRHMEGGLLNMRLKAGADGGWRGPLDIRKFTLSGEEKLRSIVTTPAGGRSLNQAVRSEIDTSSMRFERGFAFVSSKDGTLRVENGVVRGDTVGATFQGMVRDANDNMELTGTFMPAYGLNRLFAELPLIGFILGNGSDRGLIGITFKLTGPFDQPRLMINPLSVIAPGVFRNIFEF</sequence>
<protein>
    <recommendedName>
        <fullName evidence="2">YhdP central domain-containing protein</fullName>
    </recommendedName>
</protein>
<keyword evidence="1" id="KW-1133">Transmembrane helix</keyword>
<dbReference type="InterPro" id="IPR025263">
    <property type="entry name" value="YhdP_central"/>
</dbReference>
<keyword evidence="1" id="KW-0472">Membrane</keyword>